<dbReference type="GO" id="GO:0006281">
    <property type="term" value="P:DNA repair"/>
    <property type="evidence" value="ECO:0007669"/>
    <property type="project" value="UniProtKB-ARBA"/>
</dbReference>
<evidence type="ECO:0000259" key="2">
    <source>
        <dbReference type="Pfam" id="PF09588"/>
    </source>
</evidence>
<feature type="domain" description="YqaJ viral recombinase" evidence="2">
    <location>
        <begin position="526"/>
        <end position="668"/>
    </location>
</feature>
<protein>
    <recommendedName>
        <fullName evidence="2">YqaJ viral recombinase domain-containing protein</fullName>
    </recommendedName>
</protein>
<feature type="compositionally biased region" description="Basic and acidic residues" evidence="1">
    <location>
        <begin position="1041"/>
        <end position="1059"/>
    </location>
</feature>
<name>A0A8W8JUD9_MAGGI</name>
<evidence type="ECO:0000256" key="1">
    <source>
        <dbReference type="SAM" id="MobiDB-lite"/>
    </source>
</evidence>
<accession>A0A8W8JUD9</accession>
<dbReference type="InterPro" id="IPR011335">
    <property type="entry name" value="Restrct_endonuc-II-like"/>
</dbReference>
<feature type="region of interest" description="Disordered" evidence="1">
    <location>
        <begin position="1029"/>
        <end position="1060"/>
    </location>
</feature>
<dbReference type="SUPFAM" id="SSF52980">
    <property type="entry name" value="Restriction endonuclease-like"/>
    <property type="match status" value="1"/>
</dbReference>
<dbReference type="Proteomes" id="UP000005408">
    <property type="component" value="Unassembled WGS sequence"/>
</dbReference>
<organism evidence="3 4">
    <name type="scientific">Magallana gigas</name>
    <name type="common">Pacific oyster</name>
    <name type="synonym">Crassostrea gigas</name>
    <dbReference type="NCBI Taxonomy" id="29159"/>
    <lineage>
        <taxon>Eukaryota</taxon>
        <taxon>Metazoa</taxon>
        <taxon>Spiralia</taxon>
        <taxon>Lophotrochozoa</taxon>
        <taxon>Mollusca</taxon>
        <taxon>Bivalvia</taxon>
        <taxon>Autobranchia</taxon>
        <taxon>Pteriomorphia</taxon>
        <taxon>Ostreida</taxon>
        <taxon>Ostreoidea</taxon>
        <taxon>Ostreidae</taxon>
        <taxon>Magallana</taxon>
    </lineage>
</organism>
<dbReference type="Gene3D" id="3.90.320.10">
    <property type="match status" value="1"/>
</dbReference>
<sequence>MVKRKSRLWLNHPRSTAAKINSKNKHIVENIPVCTSDSPHKNNTLILRRKIKGTPSKSPPCKLFKQRSTPSKSPFIKRLKKNTIFYVSPSVSKCPSVSFEIIKNDFDQESPGSSDKVLKCQNNQIESESIGVKCTRPSKSRRALLERFENNSNISFSDETGITPVGNTCISDSVDTADIHAMILKVLQQLKEHGLERRFVLFFELVQKGLFPINNIAFRLWLEVVDWYANENTTTMRYMNETKSFWKLGWRLFGGKFVRFMSGYKNLTQVLSTESSRGHYDPQVSDINFAVPSVEMLRKHSLYGDEDTHPRLPGIYSDVMQTVADNIKGTSACLSYDAKKLKQGLSSDFGDIDLLGFEEKGLTLAARKEKFAKEVDGVKTLMRKIEQVEANNLSEVSFDLKSEIVNVLKNSLVVLALYAEEIRKVKEKKEYARQKFISRSGPDWRHGQYTYVISAISAFLYDTNNFLESHKGILDDICCIVSFFNGSEMYRRGSSVILSNHPAYHELHEDEETNDPRRIKQRTERWLDLRKQALVTGSTLYAATGLDGLKKQKEYFDKVICKVEEEKSNQVKKNMEYGTNNEINAIATLVTKVLPVLHPCLEYREEGCIPLYREDKFTMIVSPDGSLEGNSEVEGKTTKMAIELKCPVSNLHTNVPERYILQCLSEMYALQVHKLLYLCWRPDVSSVFELSFNQSLFQDALEECLKIVDVQKPKRPVKISKSVQGLKKRVQEESVRASFMGEFPSAVRSDSSSSSSTFEFTKVYILNVLEKIISLMKDGYELQRQKASEAMVFLCCDLDRNWSKDQMRWAPVAWFPKGYSLTTEVFRNIVEKVHDECQAFGIHVPCESFDGQWHNIVVRSLDHRPLTVLQLQKDVWHDTEKLQKSQILKKLADINRNYYHSKVDNVIFVTNGGKHLPVLRTSTFQKVKSKKPEDKVECEKNDSVIDHVPDEILEKTSSEEIGIAGVNTAVMKYVMIDEDSKAEMQSCNASKHKWVEIYTDFSEDSSPDPSVDNEDEIIGISALERMSTLQSDELNVSEETTGDKQDSEEPNRDEQEKNELVLSDEDLQSILLLLKTDSAANKNCQWDSRNTNYIRSAELSSDVLSKKISKACLNIVWAEYIWPSKLSIWKDSSPVQDTVKVGDSEYPDFWFYHPEFSERRGQLEVRCIDSSHLLTRIRRKCCKGGLENISQRPWVDVAHSQKTLLTPIMVEDLVDPMSVPMAVTHFQKDVEECMRELGYYKSASICHDVREWWRSEDEPGIAASDRINMRKHIRSRLLQYVNFSHFPPPASYVNGWPIQLWEAIISSIDAKAVLYSLARNKTYNVRAFSSMMGETFFAEVTNQDKSGSHGTLTCKEFAHYMSVSTEQMKIRLDAERDHYFDSKERRRVVGKNRVGTVSTKRNDTEKGTLGVRWEKARPNLSKMLPTKKMGISDDGTNSKMQI</sequence>
<keyword evidence="4" id="KW-1185">Reference proteome</keyword>
<dbReference type="Pfam" id="PF09588">
    <property type="entry name" value="YqaJ"/>
    <property type="match status" value="1"/>
</dbReference>
<dbReference type="PANTHER" id="PTHR46609:SF8">
    <property type="entry name" value="YQAJ VIRAL RECOMBINASE DOMAIN-CONTAINING PROTEIN"/>
    <property type="match status" value="1"/>
</dbReference>
<reference evidence="3" key="1">
    <citation type="submission" date="2022-08" db="UniProtKB">
        <authorList>
            <consortium name="EnsemblMetazoa"/>
        </authorList>
    </citation>
    <scope>IDENTIFICATION</scope>
    <source>
        <strain evidence="3">05x7-T-G4-1.051#20</strain>
    </source>
</reference>
<proteinExistence type="predicted"/>
<dbReference type="PANTHER" id="PTHR46609">
    <property type="entry name" value="EXONUCLEASE, PHAGE-TYPE/RECB, C-TERMINAL DOMAIN-CONTAINING PROTEIN"/>
    <property type="match status" value="1"/>
</dbReference>
<evidence type="ECO:0000313" key="3">
    <source>
        <dbReference type="EnsemblMetazoa" id="G20363.1:cds"/>
    </source>
</evidence>
<evidence type="ECO:0000313" key="4">
    <source>
        <dbReference type="Proteomes" id="UP000005408"/>
    </source>
</evidence>
<dbReference type="EnsemblMetazoa" id="G20363.1">
    <property type="protein sequence ID" value="G20363.1:cds"/>
    <property type="gene ID" value="G20363"/>
</dbReference>
<feature type="compositionally biased region" description="Polar residues" evidence="1">
    <location>
        <begin position="1029"/>
        <end position="1039"/>
    </location>
</feature>
<dbReference type="InterPro" id="IPR051703">
    <property type="entry name" value="NF-kappa-B_Signaling_Reg"/>
</dbReference>
<dbReference type="InterPro" id="IPR019080">
    <property type="entry name" value="YqaJ_viral_recombinase"/>
</dbReference>
<dbReference type="InterPro" id="IPR011604">
    <property type="entry name" value="PDDEXK-like_dom_sf"/>
</dbReference>